<sequence>MAHTSSILIPRTPTSPLDPPLRTALQTVLLTPQTIKTLRKTLETETQAHAWQEKVKQRTLQLLGSRDYWKWEDLVGVVVREARGVEEEEDDGQGGKEMGVNGGRNGEGGEKVDIRIPAKAVTAAAQVVKGVLEEKVELEPEGKGFWD</sequence>
<accession>A0A8H3PL19</accession>
<dbReference type="AlphaFoldDB" id="A0A8H3PL19"/>
<feature type="compositionally biased region" description="Polar residues" evidence="1">
    <location>
        <begin position="1"/>
        <end position="15"/>
    </location>
</feature>
<comment type="caution">
    <text evidence="2">The sequence shown here is derived from an EMBL/GenBank/DDBJ whole genome shotgun (WGS) entry which is preliminary data.</text>
</comment>
<feature type="region of interest" description="Disordered" evidence="1">
    <location>
        <begin position="84"/>
        <end position="111"/>
    </location>
</feature>
<gene>
    <name evidence="2" type="ORF">ALECFALPRED_011132</name>
</gene>
<evidence type="ECO:0000256" key="1">
    <source>
        <dbReference type="SAM" id="MobiDB-lite"/>
    </source>
</evidence>
<feature type="region of interest" description="Disordered" evidence="1">
    <location>
        <begin position="1"/>
        <end position="20"/>
    </location>
</feature>
<proteinExistence type="predicted"/>
<evidence type="ECO:0000313" key="3">
    <source>
        <dbReference type="Proteomes" id="UP000664203"/>
    </source>
</evidence>
<keyword evidence="3" id="KW-1185">Reference proteome</keyword>
<dbReference type="Proteomes" id="UP000664203">
    <property type="component" value="Unassembled WGS sequence"/>
</dbReference>
<dbReference type="EMBL" id="CAJPDR010000986">
    <property type="protein sequence ID" value="CAF9943354.1"/>
    <property type="molecule type" value="Genomic_DNA"/>
</dbReference>
<name>A0A8H3PL19_9LECA</name>
<organism evidence="2 3">
    <name type="scientific">Alectoria fallacina</name>
    <dbReference type="NCBI Taxonomy" id="1903189"/>
    <lineage>
        <taxon>Eukaryota</taxon>
        <taxon>Fungi</taxon>
        <taxon>Dikarya</taxon>
        <taxon>Ascomycota</taxon>
        <taxon>Pezizomycotina</taxon>
        <taxon>Lecanoromycetes</taxon>
        <taxon>OSLEUM clade</taxon>
        <taxon>Lecanoromycetidae</taxon>
        <taxon>Lecanorales</taxon>
        <taxon>Lecanorineae</taxon>
        <taxon>Parmeliaceae</taxon>
        <taxon>Alectoria</taxon>
    </lineage>
</organism>
<reference evidence="2" key="1">
    <citation type="submission" date="2021-03" db="EMBL/GenBank/DDBJ databases">
        <authorList>
            <person name="Tagirdzhanova G."/>
        </authorList>
    </citation>
    <scope>NUCLEOTIDE SEQUENCE</scope>
</reference>
<evidence type="ECO:0000313" key="2">
    <source>
        <dbReference type="EMBL" id="CAF9943354.1"/>
    </source>
</evidence>
<protein>
    <submittedName>
        <fullName evidence="2">Uncharacterized protein</fullName>
    </submittedName>
</protein>
<dbReference type="OrthoDB" id="10460219at2759"/>
<feature type="compositionally biased region" description="Gly residues" evidence="1">
    <location>
        <begin position="95"/>
        <end position="106"/>
    </location>
</feature>